<comment type="caution">
    <text evidence="2">The sequence shown here is derived from an EMBL/GenBank/DDBJ whole genome shotgun (WGS) entry which is preliminary data.</text>
</comment>
<dbReference type="GO" id="GO:0006313">
    <property type="term" value="P:DNA transposition"/>
    <property type="evidence" value="ECO:0007669"/>
    <property type="project" value="InterPro"/>
</dbReference>
<dbReference type="Gene3D" id="3.90.350.10">
    <property type="entry name" value="Transposase Inhibitor Protein From Tn5, Chain A, domain 1"/>
    <property type="match status" value="1"/>
</dbReference>
<evidence type="ECO:0000313" key="2">
    <source>
        <dbReference type="EMBL" id="GFI41557.1"/>
    </source>
</evidence>
<name>A0A829ZC33_9FIRM</name>
<dbReference type="AlphaFoldDB" id="A0A829ZC33"/>
<protein>
    <recommendedName>
        <fullName evidence="1">Transposase IS4-like domain-containing protein</fullName>
    </recommendedName>
</protein>
<organism evidence="2 3">
    <name type="scientific">Thomasclavelia cocleata</name>
    <dbReference type="NCBI Taxonomy" id="69824"/>
    <lineage>
        <taxon>Bacteria</taxon>
        <taxon>Bacillati</taxon>
        <taxon>Bacillota</taxon>
        <taxon>Erysipelotrichia</taxon>
        <taxon>Erysipelotrichales</taxon>
        <taxon>Coprobacillaceae</taxon>
        <taxon>Thomasclavelia</taxon>
    </lineage>
</organism>
<sequence>MNENGAFNTLVIRNKWDKSIFIGDRGFESLNSFVYVMKASKKFLVRVKDINSNGILSSLPKQDCDEFDIDYQFIATTKQTNEVKAHKEIYKFMSTTSKFDHFENDNPYYPIDMRIVRIKTGKDKYECIITNLDKDGFSTEDIKKLYKMRWGIETSFRELKYGVGLNGFHAKNRESIKQEIYAKLLFYNFSERIVRKMKPGLSKKERKYAYAINSTRAFHNIRIYLKKLKGGQKPPDIETIIANDIEPIRPGRSDHRKVRKQSPVYFIYRLQ</sequence>
<feature type="domain" description="Transposase IS4-like" evidence="1">
    <location>
        <begin position="17"/>
        <end position="189"/>
    </location>
</feature>
<dbReference type="Pfam" id="PF01609">
    <property type="entry name" value="DDE_Tnp_1"/>
    <property type="match status" value="1"/>
</dbReference>
<accession>A0A829ZC33</accession>
<reference evidence="2 3" key="1">
    <citation type="journal article" date="2020" name="Microbiome">
        <title>Single-cell genomics of uncultured bacteria reveals dietary fiber responders in the mouse gut microbiota.</title>
        <authorList>
            <person name="Chijiiwa R."/>
            <person name="Hosokawa M."/>
            <person name="Kogawa M."/>
            <person name="Nishikawa Y."/>
            <person name="Ide K."/>
            <person name="Sakanashi C."/>
            <person name="Takahashi K."/>
            <person name="Takeyama H."/>
        </authorList>
    </citation>
    <scope>NUCLEOTIDE SEQUENCE [LARGE SCALE GENOMIC DNA]</scope>
    <source>
        <strain evidence="2">IMSAGC_017</strain>
    </source>
</reference>
<dbReference type="PANTHER" id="PTHR33258">
    <property type="entry name" value="TRANSPOSASE INSL FOR INSERTION SEQUENCE ELEMENT IS186A-RELATED"/>
    <property type="match status" value="1"/>
</dbReference>
<dbReference type="GO" id="GO:0003677">
    <property type="term" value="F:DNA binding"/>
    <property type="evidence" value="ECO:0007669"/>
    <property type="project" value="InterPro"/>
</dbReference>
<gene>
    <name evidence="2" type="ORF">IMSAGC017_01602</name>
</gene>
<dbReference type="EMBL" id="BLMI01000191">
    <property type="protein sequence ID" value="GFI41557.1"/>
    <property type="molecule type" value="Genomic_DNA"/>
</dbReference>
<proteinExistence type="predicted"/>
<dbReference type="RefSeq" id="WP_172472814.1">
    <property type="nucleotide sequence ID" value="NZ_BLMI01000191.1"/>
</dbReference>
<dbReference type="SUPFAM" id="SSF53098">
    <property type="entry name" value="Ribonuclease H-like"/>
    <property type="match status" value="1"/>
</dbReference>
<dbReference type="InterPro" id="IPR012337">
    <property type="entry name" value="RNaseH-like_sf"/>
</dbReference>
<dbReference type="Proteomes" id="UP000490821">
    <property type="component" value="Unassembled WGS sequence"/>
</dbReference>
<evidence type="ECO:0000313" key="3">
    <source>
        <dbReference type="Proteomes" id="UP000490821"/>
    </source>
</evidence>
<dbReference type="GO" id="GO:0004803">
    <property type="term" value="F:transposase activity"/>
    <property type="evidence" value="ECO:0007669"/>
    <property type="project" value="InterPro"/>
</dbReference>
<evidence type="ECO:0000259" key="1">
    <source>
        <dbReference type="Pfam" id="PF01609"/>
    </source>
</evidence>
<dbReference type="InterPro" id="IPR002559">
    <property type="entry name" value="Transposase_11"/>
</dbReference>
<dbReference type="PANTHER" id="PTHR33258:SF1">
    <property type="entry name" value="TRANSPOSASE INSL FOR INSERTION SEQUENCE ELEMENT IS186A-RELATED"/>
    <property type="match status" value="1"/>
</dbReference>